<sequence>MDPRVVFHIDETQKWNLIINSVHNLLLSYEGIFPNAIVEVLANSEAVKGYLLDGGIADSHTMEALSQKGVRFVACNHALQGMKITKEQICQFVKIVPAGVRELVDRQMEGYAYIKP</sequence>
<dbReference type="RefSeq" id="WP_013484085.1">
    <property type="nucleotide sequence ID" value="NC_014828.1"/>
</dbReference>
<protein>
    <submittedName>
        <fullName evidence="1">Uncharacterized protein</fullName>
    </submittedName>
</protein>
<evidence type="ECO:0000313" key="1">
    <source>
        <dbReference type="EMBL" id="ADU25704.1"/>
    </source>
</evidence>
<organism evidence="1 2">
    <name type="scientific">Ethanoligenens harbinense (strain DSM 18485 / JCM 12961 / CGMCC 1.5033 / YUAN-3)</name>
    <dbReference type="NCBI Taxonomy" id="663278"/>
    <lineage>
        <taxon>Bacteria</taxon>
        <taxon>Bacillati</taxon>
        <taxon>Bacillota</taxon>
        <taxon>Clostridia</taxon>
        <taxon>Eubacteriales</taxon>
        <taxon>Oscillospiraceae</taxon>
        <taxon>Ethanoligenens</taxon>
    </lineage>
</organism>
<dbReference type="KEGG" id="eha:Ethha_0115"/>
<dbReference type="Pfam" id="PF02635">
    <property type="entry name" value="DsrE"/>
    <property type="match status" value="1"/>
</dbReference>
<gene>
    <name evidence="1" type="ordered locus">Ethha_0115</name>
</gene>
<dbReference type="Proteomes" id="UP000001551">
    <property type="component" value="Chromosome"/>
</dbReference>
<reference evidence="1 2" key="1">
    <citation type="submission" date="2010-12" db="EMBL/GenBank/DDBJ databases">
        <title>Complete sequence of Ethanoligenens harbinense YUAN-3.</title>
        <authorList>
            <person name="Lucas S."/>
            <person name="Copeland A."/>
            <person name="Lapidus A."/>
            <person name="Cheng J.-F."/>
            <person name="Bruce D."/>
            <person name="Goodwin L."/>
            <person name="Pitluck S."/>
            <person name="Chertkov O."/>
            <person name="Misra M."/>
            <person name="Detter J.C."/>
            <person name="Han C."/>
            <person name="Tapia R."/>
            <person name="Land M."/>
            <person name="Hauser L."/>
            <person name="Jeffries C."/>
            <person name="Kyrpides N."/>
            <person name="Ivanova N."/>
            <person name="Mikhailova N."/>
            <person name="Wang A."/>
            <person name="Mouttaki H."/>
            <person name="He Z."/>
            <person name="Zhou J."/>
            <person name="Hemme C.L."/>
            <person name="Woyke T."/>
        </authorList>
    </citation>
    <scope>NUCLEOTIDE SEQUENCE [LARGE SCALE GENOMIC DNA]</scope>
    <source>
        <strain evidence="2">DSM 18485 / JCM 12961 / CGMCC 1.5033 / YUAN-3</strain>
    </source>
</reference>
<dbReference type="PANTHER" id="PTHR37691">
    <property type="entry name" value="BLR3518 PROTEIN"/>
    <property type="match status" value="1"/>
</dbReference>
<proteinExistence type="predicted"/>
<dbReference type="AlphaFoldDB" id="E6U625"/>
<dbReference type="EMBL" id="CP002400">
    <property type="protein sequence ID" value="ADU25704.1"/>
    <property type="molecule type" value="Genomic_DNA"/>
</dbReference>
<dbReference type="PANTHER" id="PTHR37691:SF1">
    <property type="entry name" value="BLR3518 PROTEIN"/>
    <property type="match status" value="1"/>
</dbReference>
<name>E6U625_ETHHY</name>
<dbReference type="HOGENOM" id="CLU_127515_3_1_9"/>
<dbReference type="InterPro" id="IPR003787">
    <property type="entry name" value="Sulphur_relay_DsrE/F-like"/>
</dbReference>
<dbReference type="Gene3D" id="3.40.1260.10">
    <property type="entry name" value="DsrEFH-like"/>
    <property type="match status" value="1"/>
</dbReference>
<dbReference type="InterPro" id="IPR027396">
    <property type="entry name" value="DsrEFH-like"/>
</dbReference>
<keyword evidence="2" id="KW-1185">Reference proteome</keyword>
<dbReference type="eggNOG" id="COG1416">
    <property type="taxonomic scope" value="Bacteria"/>
</dbReference>
<dbReference type="SUPFAM" id="SSF75169">
    <property type="entry name" value="DsrEFH-like"/>
    <property type="match status" value="1"/>
</dbReference>
<evidence type="ECO:0000313" key="2">
    <source>
        <dbReference type="Proteomes" id="UP000001551"/>
    </source>
</evidence>
<dbReference type="STRING" id="663278.Ethha_0115"/>
<accession>E6U625</accession>